<feature type="domain" description="Putative metallopeptidase" evidence="2">
    <location>
        <begin position="30"/>
        <end position="214"/>
    </location>
</feature>
<feature type="domain" description="VWA-like" evidence="1">
    <location>
        <begin position="286"/>
        <end position="422"/>
    </location>
</feature>
<comment type="caution">
    <text evidence="3">The sequence shown here is derived from an EMBL/GenBank/DDBJ whole genome shotgun (WGS) entry which is preliminary data.</text>
</comment>
<dbReference type="InterPro" id="IPR018698">
    <property type="entry name" value="VWA-like_dom"/>
</dbReference>
<dbReference type="InterPro" id="IPR025154">
    <property type="entry name" value="Put_metallopeptidase_dom"/>
</dbReference>
<dbReference type="Pfam" id="PF09967">
    <property type="entry name" value="DUF2201"/>
    <property type="match status" value="1"/>
</dbReference>
<reference evidence="3" key="1">
    <citation type="submission" date="2020-06" db="EMBL/GenBank/DDBJ databases">
        <title>Characterization of fructooligosaccharide metabolism and fructooligosaccharide-degrading enzymes in human commensal butyrate producers.</title>
        <authorList>
            <person name="Tanno H."/>
            <person name="Fujii T."/>
            <person name="Hirano K."/>
            <person name="Maeno S."/>
            <person name="Tonozuka T."/>
            <person name="Sakamoto M."/>
            <person name="Ohkuma M."/>
            <person name="Tochio T."/>
            <person name="Endo A."/>
        </authorList>
    </citation>
    <scope>NUCLEOTIDE SEQUENCE</scope>
    <source>
        <strain evidence="3">JCM 17466</strain>
    </source>
</reference>
<dbReference type="PANTHER" id="PTHR38730:SF1">
    <property type="entry name" value="SLL7028 PROTEIN"/>
    <property type="match status" value="1"/>
</dbReference>
<dbReference type="RefSeq" id="WP_243282596.1">
    <property type="nucleotide sequence ID" value="NZ_BLYI01000038.1"/>
</dbReference>
<dbReference type="AlphaFoldDB" id="A0A916Q6Q9"/>
<dbReference type="Gene3D" id="3.40.50.410">
    <property type="entry name" value="von Willebrand factor, type A domain"/>
    <property type="match status" value="1"/>
</dbReference>
<evidence type="ECO:0000259" key="1">
    <source>
        <dbReference type="Pfam" id="PF09967"/>
    </source>
</evidence>
<dbReference type="GO" id="GO:0016787">
    <property type="term" value="F:hydrolase activity"/>
    <property type="evidence" value="ECO:0007669"/>
    <property type="project" value="UniProtKB-KW"/>
</dbReference>
<dbReference type="Pfam" id="PF13203">
    <property type="entry name" value="DUF2201_N"/>
    <property type="match status" value="1"/>
</dbReference>
<name>A0A916Q6Q9_9FIRM</name>
<dbReference type="EMBL" id="BLYI01000038">
    <property type="protein sequence ID" value="GFO85429.1"/>
    <property type="molecule type" value="Genomic_DNA"/>
</dbReference>
<dbReference type="InterPro" id="IPR036465">
    <property type="entry name" value="vWFA_dom_sf"/>
</dbReference>
<evidence type="ECO:0000313" key="3">
    <source>
        <dbReference type="EMBL" id="GFO85429.1"/>
    </source>
</evidence>
<gene>
    <name evidence="3" type="ORF">ANBU17_17760</name>
</gene>
<protein>
    <submittedName>
        <fullName evidence="3">Hydrolase</fullName>
    </submittedName>
</protein>
<proteinExistence type="predicted"/>
<dbReference type="PANTHER" id="PTHR38730">
    <property type="entry name" value="SLL7028 PROTEIN"/>
    <property type="match status" value="1"/>
</dbReference>
<sequence>MEENINESLSRLGRRILEMARNELYIHMRFLDVALSSFLYEPDPSIRCVATDGIHMFYHPVMLGNVFQKNRIWVNRSYLHMVLHCILHHVTRRGKREKTLWNLSCDIAVESIIDHWYLKCVHFPQTRLRKDTYGQLSKAMKVLTAEGIYRQLAGWNLPEDKVRELAAEFQKDEHGYWPDDPKQEMHQEVENRWKNISEKTETDMETFSSEQSSQAGDLMGQIRVENRDRYDYREFLRKFAVMREEVTVDPDSFDYVFYSYGLSMYGNMPLIEPQEWKEVKKVQEFAIVIDTSMSCSGDLVKKFLEETYDILSEENSFFHKVNIHIIQCDEQVQNDQKITDEKELKEYMEHLELRGEGGTDFRPAFAYVNKLMETGQFQDLKGLIYFTDGKGVYPKKMPPYETAFIFMEEEYEDVDVPPWAMKLIVTGEEDLSEGEQENEH</sequence>
<keyword evidence="3" id="KW-0378">Hydrolase</keyword>
<accession>A0A916Q6Q9</accession>
<organism evidence="3 4">
    <name type="scientific">Anaerostipes butyraticus</name>
    <dbReference type="NCBI Taxonomy" id="645466"/>
    <lineage>
        <taxon>Bacteria</taxon>
        <taxon>Bacillati</taxon>
        <taxon>Bacillota</taxon>
        <taxon>Clostridia</taxon>
        <taxon>Lachnospirales</taxon>
        <taxon>Lachnospiraceae</taxon>
        <taxon>Anaerostipes</taxon>
    </lineage>
</organism>
<evidence type="ECO:0000313" key="4">
    <source>
        <dbReference type="Proteomes" id="UP000613208"/>
    </source>
</evidence>
<evidence type="ECO:0000259" key="2">
    <source>
        <dbReference type="Pfam" id="PF13203"/>
    </source>
</evidence>
<keyword evidence="4" id="KW-1185">Reference proteome</keyword>
<dbReference type="CDD" id="cd00198">
    <property type="entry name" value="vWFA"/>
    <property type="match status" value="1"/>
</dbReference>
<dbReference type="SUPFAM" id="SSF53300">
    <property type="entry name" value="vWA-like"/>
    <property type="match status" value="1"/>
</dbReference>
<dbReference type="Proteomes" id="UP000613208">
    <property type="component" value="Unassembled WGS sequence"/>
</dbReference>